<feature type="region of interest" description="Disordered" evidence="1">
    <location>
        <begin position="26"/>
        <end position="63"/>
    </location>
</feature>
<reference evidence="2" key="1">
    <citation type="submission" date="2020-04" db="EMBL/GenBank/DDBJ databases">
        <title>Genome Assembly and Annotation of Botryosphaeria dothidea sdau 11-99, a Latent Pathogen of Apple Fruit Ring Rot in China.</title>
        <authorList>
            <person name="Yu C."/>
            <person name="Diao Y."/>
            <person name="Lu Q."/>
            <person name="Zhao J."/>
            <person name="Cui S."/>
            <person name="Peng C."/>
            <person name="He B."/>
            <person name="Liu H."/>
        </authorList>
    </citation>
    <scope>NUCLEOTIDE SEQUENCE [LARGE SCALE GENOMIC DNA]</scope>
    <source>
        <strain evidence="2">Sdau11-99</strain>
    </source>
</reference>
<keyword evidence="3" id="KW-1185">Reference proteome</keyword>
<evidence type="ECO:0000313" key="3">
    <source>
        <dbReference type="Proteomes" id="UP000572817"/>
    </source>
</evidence>
<organism evidence="2 3">
    <name type="scientific">Botryosphaeria dothidea</name>
    <dbReference type="NCBI Taxonomy" id="55169"/>
    <lineage>
        <taxon>Eukaryota</taxon>
        <taxon>Fungi</taxon>
        <taxon>Dikarya</taxon>
        <taxon>Ascomycota</taxon>
        <taxon>Pezizomycotina</taxon>
        <taxon>Dothideomycetes</taxon>
        <taxon>Dothideomycetes incertae sedis</taxon>
        <taxon>Botryosphaeriales</taxon>
        <taxon>Botryosphaeriaceae</taxon>
        <taxon>Botryosphaeria</taxon>
    </lineage>
</organism>
<evidence type="ECO:0000256" key="1">
    <source>
        <dbReference type="SAM" id="MobiDB-lite"/>
    </source>
</evidence>
<comment type="caution">
    <text evidence="2">The sequence shown here is derived from an EMBL/GenBank/DDBJ whole genome shotgun (WGS) entry which is preliminary data.</text>
</comment>
<dbReference type="PANTHER" id="PTHR38790">
    <property type="entry name" value="2EXR DOMAIN-CONTAINING PROTEIN-RELATED"/>
    <property type="match status" value="1"/>
</dbReference>
<name>A0A8H4MZA9_9PEZI</name>
<gene>
    <name evidence="2" type="ORF">GTA08_BOTSDO08022</name>
</gene>
<dbReference type="Proteomes" id="UP000572817">
    <property type="component" value="Unassembled WGS sequence"/>
</dbReference>
<dbReference type="OrthoDB" id="5397846at2759"/>
<dbReference type="AlphaFoldDB" id="A0A8H4MZA9"/>
<proteinExistence type="predicted"/>
<protein>
    <submittedName>
        <fullName evidence="2">Uncharacterized protein</fullName>
    </submittedName>
</protein>
<sequence>MSFTTTITSLFNPAPASMMRLSSGIASGTASDAPVNAATITTSRKRKRQAPSIQRDYPKRQREAISYTEIDSDDELINSSSDDEDYGEFGIALRKKPKKTRPLPKHKRFPILSLPRELRDMIYHYCLTDPIGAVYIEERTIRYRRAAIRVCKGPQDFLNNYGYELSHFENEIPKWPTIETYPCGRPQPEPHSATITPALLSVCKQISAEATPFLYSQSLVFQDTCALHGFLSGLTRETRGLLQRITVLGDYHYRSLKQNFDVASLTLLAEGGTNLKSLMFHDPCYRYRLEKDMGKRAARKFYRRAFRWMDAMVRERGLTEATKVPRLFGSEYDNFVEDNPGGVDDFSNELKRLVLKHLRS</sequence>
<evidence type="ECO:0000313" key="2">
    <source>
        <dbReference type="EMBL" id="KAF4304809.1"/>
    </source>
</evidence>
<dbReference type="EMBL" id="WWBZ02000051">
    <property type="protein sequence ID" value="KAF4304809.1"/>
    <property type="molecule type" value="Genomic_DNA"/>
</dbReference>
<accession>A0A8H4MZA9</accession>